<organism evidence="1 2">
    <name type="scientific">Bauhinia variegata</name>
    <name type="common">Purple orchid tree</name>
    <name type="synonym">Phanera variegata</name>
    <dbReference type="NCBI Taxonomy" id="167791"/>
    <lineage>
        <taxon>Eukaryota</taxon>
        <taxon>Viridiplantae</taxon>
        <taxon>Streptophyta</taxon>
        <taxon>Embryophyta</taxon>
        <taxon>Tracheophyta</taxon>
        <taxon>Spermatophyta</taxon>
        <taxon>Magnoliopsida</taxon>
        <taxon>eudicotyledons</taxon>
        <taxon>Gunneridae</taxon>
        <taxon>Pentapetalae</taxon>
        <taxon>rosids</taxon>
        <taxon>fabids</taxon>
        <taxon>Fabales</taxon>
        <taxon>Fabaceae</taxon>
        <taxon>Cercidoideae</taxon>
        <taxon>Cercideae</taxon>
        <taxon>Bauhiniinae</taxon>
        <taxon>Bauhinia</taxon>
    </lineage>
</organism>
<comment type="caution">
    <text evidence="1">The sequence shown here is derived from an EMBL/GenBank/DDBJ whole genome shotgun (WGS) entry which is preliminary data.</text>
</comment>
<proteinExistence type="predicted"/>
<dbReference type="Proteomes" id="UP000828941">
    <property type="component" value="Chromosome 3"/>
</dbReference>
<name>A0ACB9PNH5_BAUVA</name>
<protein>
    <submittedName>
        <fullName evidence="1">Uncharacterized protein</fullName>
    </submittedName>
</protein>
<reference evidence="1 2" key="1">
    <citation type="journal article" date="2022" name="DNA Res.">
        <title>Chromosomal-level genome assembly of the orchid tree Bauhinia variegata (Leguminosae; Cercidoideae) supports the allotetraploid origin hypothesis of Bauhinia.</title>
        <authorList>
            <person name="Zhong Y."/>
            <person name="Chen Y."/>
            <person name="Zheng D."/>
            <person name="Pang J."/>
            <person name="Liu Y."/>
            <person name="Luo S."/>
            <person name="Meng S."/>
            <person name="Qian L."/>
            <person name="Wei D."/>
            <person name="Dai S."/>
            <person name="Zhou R."/>
        </authorList>
    </citation>
    <scope>NUCLEOTIDE SEQUENCE [LARGE SCALE GENOMIC DNA]</scope>
    <source>
        <strain evidence="1">BV-YZ2020</strain>
    </source>
</reference>
<dbReference type="EMBL" id="CM039428">
    <property type="protein sequence ID" value="KAI4350369.1"/>
    <property type="molecule type" value="Genomic_DNA"/>
</dbReference>
<evidence type="ECO:0000313" key="2">
    <source>
        <dbReference type="Proteomes" id="UP000828941"/>
    </source>
</evidence>
<sequence length="660" mass="72167">MGSVAPSADNTADFLQKLSLNPDSNTIEVPESAKTGYVFSTGQANGMAKPFNPNTCFVPNAYPSTTYYYGGYDGQGNDWNAYSRYMNIDGGMAQGVYGDSCSYIYHQGYGYSPYGAYPPPGSSTPTMQHQGQPYGLQQYQYPCPYYQSPASNAAVFSPNKTSATQGEMLTSSVAMNKGNYSSIINSDCTNDIKALLSGSQNSSLNPNDSHQRAGLPAYVPLSGYQGPKFNTDGTLSTISPSASSFSARQFKNGARAGLSSQVMPAKDFSSQRNQILPQPLPQFTNLPGSRPSSGLEMVSGFMNRMYPNEGMYNSRLGYAVYGSRTGSVDNRLKATRNNYEGVDHGKKNKDGFSELNKGPRAKSSDSKNGKGLGPVTLLVKGQSLPIRSDNKELPLVPSKEQYNSEESSENYSDANFFVIKSYSEDDVHKSIKYSVWASTPNGNKKLDTAYQEAKAKPGGCSIFLLFSVNTSGQFVGLAEMVGPVDFERTVEYWQQDKWTGCFPVKWHIIKDIPNSVLRHITLENNENKPVTNSRDTQEVKFEKGIEILKIFKAHSSKTCILDDFGFYEARELTIQERKSREQLFQKQVSKPSDLSTSGKVALPESFDGTLVDKSASADASERGNVEVKLSEENGLKTTLEDSRVTVPDRKVTANGVASVC</sequence>
<keyword evidence="2" id="KW-1185">Reference proteome</keyword>
<evidence type="ECO:0000313" key="1">
    <source>
        <dbReference type="EMBL" id="KAI4350369.1"/>
    </source>
</evidence>
<accession>A0ACB9PNH5</accession>
<gene>
    <name evidence="1" type="ORF">L6164_004831</name>
</gene>